<dbReference type="InterPro" id="IPR012347">
    <property type="entry name" value="Ferritin-like"/>
</dbReference>
<protein>
    <submittedName>
        <fullName evidence="1">DUF3231 family protein</fullName>
    </submittedName>
</protein>
<dbReference type="Proteomes" id="UP000269301">
    <property type="component" value="Unassembled WGS sequence"/>
</dbReference>
<dbReference type="AlphaFoldDB" id="A0A495A457"/>
<organism evidence="1 2">
    <name type="scientific">Oceanobacillus halophilus</name>
    <dbReference type="NCBI Taxonomy" id="930130"/>
    <lineage>
        <taxon>Bacteria</taxon>
        <taxon>Bacillati</taxon>
        <taxon>Bacillota</taxon>
        <taxon>Bacilli</taxon>
        <taxon>Bacillales</taxon>
        <taxon>Bacillaceae</taxon>
        <taxon>Oceanobacillus</taxon>
    </lineage>
</organism>
<dbReference type="InterPro" id="IPR021617">
    <property type="entry name" value="DUF3231"/>
</dbReference>
<dbReference type="Gene3D" id="1.20.1260.10">
    <property type="match status" value="2"/>
</dbReference>
<reference evidence="1 2" key="1">
    <citation type="journal article" date="2016" name="Int. J. Syst. Evol. Microbiol.">
        <title>Oceanobacillus halophilus sp. nov., a novel moderately halophilic bacterium from a hypersaline lake.</title>
        <authorList>
            <person name="Amoozegar M.A."/>
            <person name="Bagheri M."/>
            <person name="Makhdoumi A."/>
            <person name="Nikou M.M."/>
            <person name="Fazeli S.A.S."/>
            <person name="Schumann P."/>
            <person name="Sproer C."/>
            <person name="Sanchez-Porro C."/>
            <person name="Ventosa A."/>
        </authorList>
    </citation>
    <scope>NUCLEOTIDE SEQUENCE [LARGE SCALE GENOMIC DNA]</scope>
    <source>
        <strain evidence="1 2">DSM 23996</strain>
    </source>
</reference>
<accession>A0A495A457</accession>
<name>A0A495A457_9BACI</name>
<dbReference type="EMBL" id="RBZP01000005">
    <property type="protein sequence ID" value="RKQ33966.1"/>
    <property type="molecule type" value="Genomic_DNA"/>
</dbReference>
<evidence type="ECO:0000313" key="2">
    <source>
        <dbReference type="Proteomes" id="UP000269301"/>
    </source>
</evidence>
<proteinExistence type="predicted"/>
<gene>
    <name evidence="1" type="ORF">D8M06_09090</name>
</gene>
<dbReference type="Pfam" id="PF11553">
    <property type="entry name" value="DUF3231"/>
    <property type="match status" value="2"/>
</dbReference>
<keyword evidence="2" id="KW-1185">Reference proteome</keyword>
<sequence length="344" mass="39469">MKKGEALMNSKNKIPLCAPEMAALWTQYMFDTMSICFFRYALNHMEDEEISELYEKALMLSEKHIKEIKKFFKGENYPIPKGFTEEDVDVNAPRLFQDPFYLNYLYIMSLQGLTGYSLSVSTSIRSDLRKYYMKVYTETMNLFDQTIEIMLNKGLLSRPPILTPPSSIDFVKDQSFLTGWLGERRPLTAMEIGDITFNMMKMHLHVGLKVGFSQVTKSDALRKYSNRGAKIANKHINVFEEILREEKLSSPVAWQSFVTDSTTPPFSDKLMMYQIQLSSQIAIAFYGSAFSVNARRDLAAKHMKLAGELALYAEDGSNLMIKEGWLEQPPLAVDRRQLSKGIKK</sequence>
<comment type="caution">
    <text evidence="1">The sequence shown here is derived from an EMBL/GenBank/DDBJ whole genome shotgun (WGS) entry which is preliminary data.</text>
</comment>
<evidence type="ECO:0000313" key="1">
    <source>
        <dbReference type="EMBL" id="RKQ33966.1"/>
    </source>
</evidence>